<dbReference type="InParanoid" id="A0A0C3A470"/>
<keyword evidence="3" id="KW-1185">Reference proteome</keyword>
<reference evidence="3" key="2">
    <citation type="submission" date="2015-01" db="EMBL/GenBank/DDBJ databases">
        <title>Evolutionary Origins and Diversification of the Mycorrhizal Mutualists.</title>
        <authorList>
            <consortium name="DOE Joint Genome Institute"/>
            <consortium name="Mycorrhizal Genomics Consortium"/>
            <person name="Kohler A."/>
            <person name="Kuo A."/>
            <person name="Nagy L.G."/>
            <person name="Floudas D."/>
            <person name="Copeland A."/>
            <person name="Barry K.W."/>
            <person name="Cichocki N."/>
            <person name="Veneault-Fourrey C."/>
            <person name="LaButti K."/>
            <person name="Lindquist E.A."/>
            <person name="Lipzen A."/>
            <person name="Lundell T."/>
            <person name="Morin E."/>
            <person name="Murat C."/>
            <person name="Riley R."/>
            <person name="Ohm R."/>
            <person name="Sun H."/>
            <person name="Tunlid A."/>
            <person name="Henrissat B."/>
            <person name="Grigoriev I.V."/>
            <person name="Hibbett D.S."/>
            <person name="Martin F."/>
        </authorList>
    </citation>
    <scope>NUCLEOTIDE SEQUENCE [LARGE SCALE GENOMIC DNA]</scope>
    <source>
        <strain evidence="3">Foug A</strain>
    </source>
</reference>
<feature type="compositionally biased region" description="Basic and acidic residues" evidence="1">
    <location>
        <begin position="1"/>
        <end position="23"/>
    </location>
</feature>
<dbReference type="EMBL" id="KN822009">
    <property type="protein sequence ID" value="KIM68468.1"/>
    <property type="molecule type" value="Genomic_DNA"/>
</dbReference>
<feature type="compositionally biased region" description="Polar residues" evidence="1">
    <location>
        <begin position="85"/>
        <end position="97"/>
    </location>
</feature>
<protein>
    <submittedName>
        <fullName evidence="2">Uncharacterized protein</fullName>
    </submittedName>
</protein>
<proteinExistence type="predicted"/>
<evidence type="ECO:0000313" key="2">
    <source>
        <dbReference type="EMBL" id="KIM68468.1"/>
    </source>
</evidence>
<reference evidence="2 3" key="1">
    <citation type="submission" date="2014-04" db="EMBL/GenBank/DDBJ databases">
        <authorList>
            <consortium name="DOE Joint Genome Institute"/>
            <person name="Kuo A."/>
            <person name="Kohler A."/>
            <person name="Nagy L.G."/>
            <person name="Floudas D."/>
            <person name="Copeland A."/>
            <person name="Barry K.W."/>
            <person name="Cichocki N."/>
            <person name="Veneault-Fourrey C."/>
            <person name="LaButti K."/>
            <person name="Lindquist E.A."/>
            <person name="Lipzen A."/>
            <person name="Lundell T."/>
            <person name="Morin E."/>
            <person name="Murat C."/>
            <person name="Sun H."/>
            <person name="Tunlid A."/>
            <person name="Henrissat B."/>
            <person name="Grigoriev I.V."/>
            <person name="Hibbett D.S."/>
            <person name="Martin F."/>
            <person name="Nordberg H.P."/>
            <person name="Cantor M.N."/>
            <person name="Hua S.X."/>
        </authorList>
    </citation>
    <scope>NUCLEOTIDE SEQUENCE [LARGE SCALE GENOMIC DNA]</scope>
    <source>
        <strain evidence="2 3">Foug A</strain>
    </source>
</reference>
<evidence type="ECO:0000313" key="3">
    <source>
        <dbReference type="Proteomes" id="UP000053989"/>
    </source>
</evidence>
<sequence>MDRKSSEQVETAKHSPNGREIEQPKPVNQWRRVDVDDVNVYIRWNTPIAVSKTASREIVFGRVESGDEAVVVSVESKRTGGGENGRSSGMYTDTQVARQKADEPPGMSGPLSRSSHHGPICLNGPSGYFGGKLATICG</sequence>
<organism evidence="2 3">
    <name type="scientific">Scleroderma citrinum Foug A</name>
    <dbReference type="NCBI Taxonomy" id="1036808"/>
    <lineage>
        <taxon>Eukaryota</taxon>
        <taxon>Fungi</taxon>
        <taxon>Dikarya</taxon>
        <taxon>Basidiomycota</taxon>
        <taxon>Agaricomycotina</taxon>
        <taxon>Agaricomycetes</taxon>
        <taxon>Agaricomycetidae</taxon>
        <taxon>Boletales</taxon>
        <taxon>Sclerodermatineae</taxon>
        <taxon>Sclerodermataceae</taxon>
        <taxon>Scleroderma</taxon>
    </lineage>
</organism>
<dbReference type="AlphaFoldDB" id="A0A0C3A470"/>
<feature type="region of interest" description="Disordered" evidence="1">
    <location>
        <begin position="75"/>
        <end position="117"/>
    </location>
</feature>
<dbReference type="Proteomes" id="UP000053989">
    <property type="component" value="Unassembled WGS sequence"/>
</dbReference>
<accession>A0A0C3A470</accession>
<name>A0A0C3A470_9AGAM</name>
<gene>
    <name evidence="2" type="ORF">SCLCIDRAFT_1209279</name>
</gene>
<evidence type="ECO:0000256" key="1">
    <source>
        <dbReference type="SAM" id="MobiDB-lite"/>
    </source>
</evidence>
<feature type="region of interest" description="Disordered" evidence="1">
    <location>
        <begin position="1"/>
        <end position="28"/>
    </location>
</feature>
<dbReference type="HOGENOM" id="CLU_1856484_0_0_1"/>